<dbReference type="EMBL" id="SSNY01000002">
    <property type="protein sequence ID" value="THF59068.1"/>
    <property type="molecule type" value="Genomic_DNA"/>
</dbReference>
<keyword evidence="2" id="KW-0805">Transcription regulation</keyword>
<evidence type="ECO:0000313" key="6">
    <source>
        <dbReference type="EMBL" id="THF59068.1"/>
    </source>
</evidence>
<comment type="caution">
    <text evidence="6">The sequence shown here is derived from an EMBL/GenBank/DDBJ whole genome shotgun (WGS) entry which is preliminary data.</text>
</comment>
<dbReference type="PROSITE" id="PS50931">
    <property type="entry name" value="HTH_LYSR"/>
    <property type="match status" value="1"/>
</dbReference>
<dbReference type="InterPro" id="IPR036388">
    <property type="entry name" value="WH-like_DNA-bd_sf"/>
</dbReference>
<dbReference type="InterPro" id="IPR036390">
    <property type="entry name" value="WH_DNA-bd_sf"/>
</dbReference>
<reference evidence="6 7" key="1">
    <citation type="submission" date="2019-04" db="EMBL/GenBank/DDBJ databases">
        <title>Mesorhizobium composti sp. nov., isolated from compost.</title>
        <authorList>
            <person name="Lin S.-Y."/>
            <person name="Hameed A."/>
            <person name="Hsieh Y.-T."/>
            <person name="Young C.-C."/>
        </authorList>
    </citation>
    <scope>NUCLEOTIDE SEQUENCE [LARGE SCALE GENOMIC DNA]</scope>
    <source>
        <strain evidence="6 7">CC-YTH430</strain>
    </source>
</reference>
<evidence type="ECO:0000259" key="5">
    <source>
        <dbReference type="PROSITE" id="PS50931"/>
    </source>
</evidence>
<dbReference type="Pfam" id="PF00126">
    <property type="entry name" value="HTH_1"/>
    <property type="match status" value="1"/>
</dbReference>
<keyword evidence="4" id="KW-0804">Transcription</keyword>
<dbReference type="InterPro" id="IPR000847">
    <property type="entry name" value="LysR_HTH_N"/>
</dbReference>
<protein>
    <submittedName>
        <fullName evidence="6">LysR family transcriptional regulator</fullName>
    </submittedName>
</protein>
<name>A0ABY2QAN7_9HYPH</name>
<accession>A0ABY2QAN7</accession>
<dbReference type="Gene3D" id="3.40.190.10">
    <property type="entry name" value="Periplasmic binding protein-like II"/>
    <property type="match status" value="2"/>
</dbReference>
<keyword evidence="3" id="KW-0238">DNA-binding</keyword>
<proteinExistence type="inferred from homology"/>
<dbReference type="InterPro" id="IPR050950">
    <property type="entry name" value="HTH-type_LysR_regulators"/>
</dbReference>
<dbReference type="Pfam" id="PF03466">
    <property type="entry name" value="LysR_substrate"/>
    <property type="match status" value="1"/>
</dbReference>
<dbReference type="PANTHER" id="PTHR30419:SF8">
    <property type="entry name" value="NITROGEN ASSIMILATION TRANSCRIPTIONAL ACTIVATOR-RELATED"/>
    <property type="match status" value="1"/>
</dbReference>
<organism evidence="6 7">
    <name type="scientific">Ollibium composti</name>
    <dbReference type="NCBI Taxonomy" id="2675109"/>
    <lineage>
        <taxon>Bacteria</taxon>
        <taxon>Pseudomonadati</taxon>
        <taxon>Pseudomonadota</taxon>
        <taxon>Alphaproteobacteria</taxon>
        <taxon>Hyphomicrobiales</taxon>
        <taxon>Phyllobacteriaceae</taxon>
        <taxon>Ollibium</taxon>
    </lineage>
</organism>
<dbReference type="Proteomes" id="UP000306441">
    <property type="component" value="Unassembled WGS sequence"/>
</dbReference>
<dbReference type="SUPFAM" id="SSF46785">
    <property type="entry name" value="Winged helix' DNA-binding domain"/>
    <property type="match status" value="1"/>
</dbReference>
<dbReference type="Gene3D" id="1.10.10.10">
    <property type="entry name" value="Winged helix-like DNA-binding domain superfamily/Winged helix DNA-binding domain"/>
    <property type="match status" value="1"/>
</dbReference>
<gene>
    <name evidence="6" type="ORF">E6C48_05320</name>
</gene>
<keyword evidence="7" id="KW-1185">Reference proteome</keyword>
<comment type="similarity">
    <text evidence="1">Belongs to the LysR transcriptional regulatory family.</text>
</comment>
<dbReference type="RefSeq" id="WP_136354767.1">
    <property type="nucleotide sequence ID" value="NZ_SSNY01000002.1"/>
</dbReference>
<evidence type="ECO:0000256" key="3">
    <source>
        <dbReference type="ARBA" id="ARBA00023125"/>
    </source>
</evidence>
<dbReference type="InterPro" id="IPR005119">
    <property type="entry name" value="LysR_subst-bd"/>
</dbReference>
<sequence length="312" mass="34120">MNETRSKPLTTHLTLRHLRMVVAIVEEGNLVRAAKRLNMTQSAVTKALQEIEALTRAHLFDRTNRGVVPTLFGTTLADHARLVLAQLAHAEEHLADLRDGKGGRVAIGTLLAASAELLPKAIAQLRRERPKLVVKVVEGMDDVLIPALKAGDLDLVIGRLSERRETMSLSQEVLTADFASVVARRGHPLTRRKNVSLAELTKWEWILPPPETNMRRQIDITFMEEGLDPPVHAVDSVSLLTNRQLLLSADYLGVFPAQVARQEAALGGIVILPVALRATAGLIGITTRADMRLSPAAEVFLQTLRTVAAELA</sequence>
<feature type="domain" description="HTH lysR-type" evidence="5">
    <location>
        <begin position="13"/>
        <end position="70"/>
    </location>
</feature>
<dbReference type="PANTHER" id="PTHR30419">
    <property type="entry name" value="HTH-TYPE TRANSCRIPTIONAL REGULATOR YBHD"/>
    <property type="match status" value="1"/>
</dbReference>
<evidence type="ECO:0000256" key="4">
    <source>
        <dbReference type="ARBA" id="ARBA00023163"/>
    </source>
</evidence>
<evidence type="ECO:0000256" key="1">
    <source>
        <dbReference type="ARBA" id="ARBA00009437"/>
    </source>
</evidence>
<evidence type="ECO:0000313" key="7">
    <source>
        <dbReference type="Proteomes" id="UP000306441"/>
    </source>
</evidence>
<evidence type="ECO:0000256" key="2">
    <source>
        <dbReference type="ARBA" id="ARBA00023015"/>
    </source>
</evidence>
<dbReference type="SUPFAM" id="SSF53850">
    <property type="entry name" value="Periplasmic binding protein-like II"/>
    <property type="match status" value="1"/>
</dbReference>